<feature type="transmembrane region" description="Helical" evidence="7">
    <location>
        <begin position="212"/>
        <end position="233"/>
    </location>
</feature>
<name>A0ABR7IAK2_9FIRM</name>
<evidence type="ECO:0000256" key="4">
    <source>
        <dbReference type="ARBA" id="ARBA00022692"/>
    </source>
</evidence>
<proteinExistence type="inferred from homology"/>
<dbReference type="PANTHER" id="PTHR43227">
    <property type="entry name" value="BLL4140 PROTEIN"/>
    <property type="match status" value="1"/>
</dbReference>
<gene>
    <name evidence="9" type="ORF">H8Z76_07825</name>
</gene>
<comment type="subcellular location">
    <subcellularLocation>
        <location evidence="1 7">Cell membrane</location>
        <topology evidence="1 7">Multi-pass membrane protein</topology>
    </subcellularLocation>
</comment>
<feature type="domain" description="ABC transmembrane type-1" evidence="8">
    <location>
        <begin position="71"/>
        <end position="287"/>
    </location>
</feature>
<dbReference type="InterPro" id="IPR050809">
    <property type="entry name" value="UgpAE/MalFG_permease"/>
</dbReference>
<keyword evidence="3" id="KW-1003">Cell membrane</keyword>
<feature type="transmembrane region" description="Helical" evidence="7">
    <location>
        <begin position="109"/>
        <end position="130"/>
    </location>
</feature>
<evidence type="ECO:0000313" key="9">
    <source>
        <dbReference type="EMBL" id="MBC5753936.1"/>
    </source>
</evidence>
<dbReference type="SUPFAM" id="SSF160964">
    <property type="entry name" value="MalF N-terminal region-like"/>
    <property type="match status" value="1"/>
</dbReference>
<keyword evidence="2 7" id="KW-0813">Transport</keyword>
<sequence length="299" mass="33650">MKKRSSILYSKKAAPWIFILPFLLSFCVFWIYPLGSTIVMSFQKIEPAKTSFVGFENYTKLLKDTAFHTAVGNSFEYMLLTCLILIPLPMLFAVLMDSNLVKAKGFWKAVLYLPALTSVVISGTLFRLMFSEYDTGQLNVLMNALGLESQKWLKMHGTGMGALVFLACWRWTGVNMLYFLSGLKNIDKGLYESADIDGASAWQKFRYVTLPLLKPTTIYVLTISIYAGLAMFLESFMLWAGNSSPHNIGLTIVGYLYRRGIEKNQMGYASAVGLVLLLIALFINVIQLIFSGTFKKEED</sequence>
<evidence type="ECO:0000256" key="2">
    <source>
        <dbReference type="ARBA" id="ARBA00022448"/>
    </source>
</evidence>
<evidence type="ECO:0000256" key="5">
    <source>
        <dbReference type="ARBA" id="ARBA00022989"/>
    </source>
</evidence>
<feature type="transmembrane region" description="Helical" evidence="7">
    <location>
        <begin position="77"/>
        <end position="97"/>
    </location>
</feature>
<organism evidence="9 10">
    <name type="scientific">Roseburia yibonii</name>
    <dbReference type="NCBI Taxonomy" id="2763063"/>
    <lineage>
        <taxon>Bacteria</taxon>
        <taxon>Bacillati</taxon>
        <taxon>Bacillota</taxon>
        <taxon>Clostridia</taxon>
        <taxon>Lachnospirales</taxon>
        <taxon>Lachnospiraceae</taxon>
        <taxon>Roseburia</taxon>
    </lineage>
</organism>
<keyword evidence="6 7" id="KW-0472">Membrane</keyword>
<comment type="similarity">
    <text evidence="7">Belongs to the binding-protein-dependent transport system permease family.</text>
</comment>
<dbReference type="Proteomes" id="UP000621540">
    <property type="component" value="Unassembled WGS sequence"/>
</dbReference>
<feature type="transmembrane region" description="Helical" evidence="7">
    <location>
        <begin position="160"/>
        <end position="180"/>
    </location>
</feature>
<evidence type="ECO:0000256" key="6">
    <source>
        <dbReference type="ARBA" id="ARBA00023136"/>
    </source>
</evidence>
<evidence type="ECO:0000256" key="7">
    <source>
        <dbReference type="RuleBase" id="RU363032"/>
    </source>
</evidence>
<evidence type="ECO:0000256" key="1">
    <source>
        <dbReference type="ARBA" id="ARBA00004651"/>
    </source>
</evidence>
<dbReference type="PANTHER" id="PTHR43227:SF7">
    <property type="entry name" value="ARABINOOLIGOSACCHARIDES TRANSPORT SYSTEM PERMEASE PROTEIN ARAP"/>
    <property type="match status" value="1"/>
</dbReference>
<keyword evidence="4 7" id="KW-0812">Transmembrane</keyword>
<evidence type="ECO:0000256" key="3">
    <source>
        <dbReference type="ARBA" id="ARBA00022475"/>
    </source>
</evidence>
<dbReference type="SUPFAM" id="SSF161098">
    <property type="entry name" value="MetI-like"/>
    <property type="match status" value="1"/>
</dbReference>
<dbReference type="RefSeq" id="WP_022514792.1">
    <property type="nucleotide sequence ID" value="NZ_JACOQH010000004.1"/>
</dbReference>
<comment type="caution">
    <text evidence="9">The sequence shown here is derived from an EMBL/GenBank/DDBJ whole genome shotgun (WGS) entry which is preliminary data.</text>
</comment>
<dbReference type="InterPro" id="IPR035906">
    <property type="entry name" value="MetI-like_sf"/>
</dbReference>
<reference evidence="9 10" key="1">
    <citation type="submission" date="2020-08" db="EMBL/GenBank/DDBJ databases">
        <title>Genome public.</title>
        <authorList>
            <person name="Liu C."/>
            <person name="Sun Q."/>
        </authorList>
    </citation>
    <scope>NUCLEOTIDE SEQUENCE [LARGE SCALE GENOMIC DNA]</scope>
    <source>
        <strain evidence="9 10">BX0805</strain>
    </source>
</reference>
<dbReference type="Pfam" id="PF00528">
    <property type="entry name" value="BPD_transp_1"/>
    <property type="match status" value="1"/>
</dbReference>
<evidence type="ECO:0000259" key="8">
    <source>
        <dbReference type="PROSITE" id="PS50928"/>
    </source>
</evidence>
<evidence type="ECO:0000313" key="10">
    <source>
        <dbReference type="Proteomes" id="UP000621540"/>
    </source>
</evidence>
<accession>A0ABR7IAK2</accession>
<dbReference type="EMBL" id="JACOQH010000004">
    <property type="protein sequence ID" value="MBC5753936.1"/>
    <property type="molecule type" value="Genomic_DNA"/>
</dbReference>
<feature type="transmembrane region" description="Helical" evidence="7">
    <location>
        <begin position="239"/>
        <end position="257"/>
    </location>
</feature>
<protein>
    <submittedName>
        <fullName evidence="9">Sugar ABC transporter permease</fullName>
    </submittedName>
</protein>
<dbReference type="InterPro" id="IPR000515">
    <property type="entry name" value="MetI-like"/>
</dbReference>
<feature type="transmembrane region" description="Helical" evidence="7">
    <location>
        <begin position="269"/>
        <end position="290"/>
    </location>
</feature>
<feature type="transmembrane region" description="Helical" evidence="7">
    <location>
        <begin position="12"/>
        <end position="32"/>
    </location>
</feature>
<keyword evidence="5 7" id="KW-1133">Transmembrane helix</keyword>
<keyword evidence="10" id="KW-1185">Reference proteome</keyword>
<dbReference type="PROSITE" id="PS50928">
    <property type="entry name" value="ABC_TM1"/>
    <property type="match status" value="1"/>
</dbReference>
<dbReference type="CDD" id="cd06261">
    <property type="entry name" value="TM_PBP2"/>
    <property type="match status" value="1"/>
</dbReference>
<dbReference type="Gene3D" id="1.10.3720.10">
    <property type="entry name" value="MetI-like"/>
    <property type="match status" value="1"/>
</dbReference>